<comment type="similarity">
    <text evidence="1">Belongs to the bacterial sugar transferase family.</text>
</comment>
<dbReference type="eggNOG" id="COG2148">
    <property type="taxonomic scope" value="Bacteria"/>
</dbReference>
<keyword evidence="2" id="KW-0472">Membrane</keyword>
<feature type="transmembrane region" description="Helical" evidence="2">
    <location>
        <begin position="20"/>
        <end position="41"/>
    </location>
</feature>
<dbReference type="Pfam" id="PF02397">
    <property type="entry name" value="Bac_transf"/>
    <property type="match status" value="1"/>
</dbReference>
<dbReference type="KEGG" id="gph:GEMMAAP_03330"/>
<evidence type="ECO:0000256" key="2">
    <source>
        <dbReference type="SAM" id="Phobius"/>
    </source>
</evidence>
<evidence type="ECO:0000259" key="3">
    <source>
        <dbReference type="Pfam" id="PF02397"/>
    </source>
</evidence>
<dbReference type="PANTHER" id="PTHR30576:SF0">
    <property type="entry name" value="UNDECAPRENYL-PHOSPHATE N-ACETYLGALACTOSAMINYL 1-PHOSPHATE TRANSFERASE-RELATED"/>
    <property type="match status" value="1"/>
</dbReference>
<feature type="domain" description="Bacterial sugar transferase" evidence="3">
    <location>
        <begin position="14"/>
        <end position="214"/>
    </location>
</feature>
<gene>
    <name evidence="4" type="ORF">GEMMAAP_03330</name>
</gene>
<evidence type="ECO:0000256" key="1">
    <source>
        <dbReference type="ARBA" id="ARBA00006464"/>
    </source>
</evidence>
<dbReference type="EMBL" id="CP011454">
    <property type="protein sequence ID" value="AMW06519.1"/>
    <property type="molecule type" value="Genomic_DNA"/>
</dbReference>
<keyword evidence="2" id="KW-0812">Transmembrane</keyword>
<reference evidence="4 5" key="2">
    <citation type="journal article" date="2016" name="Environ. Microbiol. Rep.">
        <title>Metagenomic evidence for the presence of phototrophic Gemmatimonadetes bacteria in diverse environments.</title>
        <authorList>
            <person name="Zeng Y."/>
            <person name="Baumbach J."/>
            <person name="Barbosa E.G."/>
            <person name="Azevedo V."/>
            <person name="Zhang C."/>
            <person name="Koblizek M."/>
        </authorList>
    </citation>
    <scope>NUCLEOTIDE SEQUENCE [LARGE SCALE GENOMIC DNA]</scope>
    <source>
        <strain evidence="4 5">AP64</strain>
    </source>
</reference>
<organism evidence="4 5">
    <name type="scientific">Gemmatimonas phototrophica</name>
    <dbReference type="NCBI Taxonomy" id="1379270"/>
    <lineage>
        <taxon>Bacteria</taxon>
        <taxon>Pseudomonadati</taxon>
        <taxon>Gemmatimonadota</taxon>
        <taxon>Gemmatimonadia</taxon>
        <taxon>Gemmatimonadales</taxon>
        <taxon>Gemmatimonadaceae</taxon>
        <taxon>Gemmatimonas</taxon>
    </lineage>
</organism>
<protein>
    <recommendedName>
        <fullName evidence="3">Bacterial sugar transferase domain-containing protein</fullName>
    </recommendedName>
</protein>
<proteinExistence type="inferred from homology"/>
<dbReference type="AlphaFoldDB" id="A0A143BN56"/>
<sequence length="219" mass="24380">MSVREVGVNPDLVRAANVAFAGALMVLTLPVLLLAMLAVRLTSRGPVIYRQVRVGLDRRTRGNQSECRRGENIGGRPFTIYKLRTMVVDAEQGTGAVWATSNDPRITPVGSFLRATRIDELPQLWNVLRGDMNLVGPRPERPSIVMMLKDEVDGYTLRHRVRPGITGLAQVSQAYDSNVDDVRRKVSFDLTYLNQRALSTDIKILARTVPVILKRFGAN</sequence>
<keyword evidence="5" id="KW-1185">Reference proteome</keyword>
<name>A0A143BN56_9BACT</name>
<evidence type="ECO:0000313" key="4">
    <source>
        <dbReference type="EMBL" id="AMW06519.1"/>
    </source>
</evidence>
<accession>A0A143BN56</accession>
<reference evidence="4 5" key="1">
    <citation type="journal article" date="2014" name="Proc. Natl. Acad. Sci. U.S.A.">
        <title>Functional type 2 photosynthetic reaction centers found in the rare bacterial phylum Gemmatimonadetes.</title>
        <authorList>
            <person name="Zeng Y."/>
            <person name="Feng F."/>
            <person name="Medova H."/>
            <person name="Dean J."/>
            <person name="Koblizek M."/>
        </authorList>
    </citation>
    <scope>NUCLEOTIDE SEQUENCE [LARGE SCALE GENOMIC DNA]</scope>
    <source>
        <strain evidence="4 5">AP64</strain>
    </source>
</reference>
<dbReference type="STRING" id="1379270.GEMMAAP_03330"/>
<dbReference type="GO" id="GO:0016780">
    <property type="term" value="F:phosphotransferase activity, for other substituted phosphate groups"/>
    <property type="evidence" value="ECO:0007669"/>
    <property type="project" value="TreeGrafter"/>
</dbReference>
<dbReference type="PANTHER" id="PTHR30576">
    <property type="entry name" value="COLANIC BIOSYNTHESIS UDP-GLUCOSE LIPID CARRIER TRANSFERASE"/>
    <property type="match status" value="1"/>
</dbReference>
<evidence type="ECO:0000313" key="5">
    <source>
        <dbReference type="Proteomes" id="UP000076404"/>
    </source>
</evidence>
<keyword evidence="2" id="KW-1133">Transmembrane helix</keyword>
<dbReference type="Proteomes" id="UP000076404">
    <property type="component" value="Chromosome"/>
</dbReference>
<dbReference type="InterPro" id="IPR003362">
    <property type="entry name" value="Bact_transf"/>
</dbReference>